<dbReference type="EMBL" id="PVWQ01000008">
    <property type="protein sequence ID" value="RDW74470.1"/>
    <property type="molecule type" value="Genomic_DNA"/>
</dbReference>
<dbReference type="GeneID" id="38117502"/>
<keyword evidence="2" id="KW-1185">Reference proteome</keyword>
<name>A0A3D8RKH9_9EURO</name>
<protein>
    <submittedName>
        <fullName evidence="1">Uncharacterized protein</fullName>
    </submittedName>
</protein>
<dbReference type="AlphaFoldDB" id="A0A3D8RKH9"/>
<dbReference type="RefSeq" id="XP_026602238.1">
    <property type="nucleotide sequence ID" value="XM_026749148.1"/>
</dbReference>
<gene>
    <name evidence="1" type="ORF">DSM5745_07132</name>
</gene>
<accession>A0A3D8RKH9</accession>
<dbReference type="OrthoDB" id="4360026at2759"/>
<sequence length="238" mass="27770">MSNIIPDIFFPDEMPYCIWHPDVATEETHRKLSARYPELRYQVGRACAVAGYVDLYKELDLLPDVHIAEEARDNGCAEIYDIITNQPDKYDVMNDYTRTINLDNPRKACLNEDTAVRSSLEVKQEHDRDFKSTHYFDITEDMRIDTHTTPAQESSSGDATPLLYSPLPVDLPTVNKDLLILMAAYYGDIDRYVRLRRPIMIKTEYIFVIRGIFHNTMFAKWWSYQDLTKDDGRLDDKK</sequence>
<evidence type="ECO:0000313" key="1">
    <source>
        <dbReference type="EMBL" id="RDW74470.1"/>
    </source>
</evidence>
<proteinExistence type="predicted"/>
<comment type="caution">
    <text evidence="1">The sequence shown here is derived from an EMBL/GenBank/DDBJ whole genome shotgun (WGS) entry which is preliminary data.</text>
</comment>
<reference evidence="1 2" key="1">
    <citation type="journal article" date="2018" name="IMA Fungus">
        <title>IMA Genome-F 9: Draft genome sequence of Annulohypoxylon stygium, Aspergillus mulundensis, Berkeleyomyces basicola (syn. Thielaviopsis basicola), Ceratocystis smalleyi, two Cercospora beticola strains, Coleophoma cylindrospora, Fusarium fracticaudum, Phialophora cf. hyalina, and Morchella septimelata.</title>
        <authorList>
            <person name="Wingfield B.D."/>
            <person name="Bills G.F."/>
            <person name="Dong Y."/>
            <person name="Huang W."/>
            <person name="Nel W.J."/>
            <person name="Swalarsk-Parry B.S."/>
            <person name="Vaghefi N."/>
            <person name="Wilken P.M."/>
            <person name="An Z."/>
            <person name="de Beer Z.W."/>
            <person name="De Vos L."/>
            <person name="Chen L."/>
            <person name="Duong T.A."/>
            <person name="Gao Y."/>
            <person name="Hammerbacher A."/>
            <person name="Kikkert J.R."/>
            <person name="Li Y."/>
            <person name="Li H."/>
            <person name="Li K."/>
            <person name="Li Q."/>
            <person name="Liu X."/>
            <person name="Ma X."/>
            <person name="Naidoo K."/>
            <person name="Pethybridge S.J."/>
            <person name="Sun J."/>
            <person name="Steenkamp E.T."/>
            <person name="van der Nest M.A."/>
            <person name="van Wyk S."/>
            <person name="Wingfield M.J."/>
            <person name="Xiong C."/>
            <person name="Yue Q."/>
            <person name="Zhang X."/>
        </authorList>
    </citation>
    <scope>NUCLEOTIDE SEQUENCE [LARGE SCALE GENOMIC DNA]</scope>
    <source>
        <strain evidence="1 2">DSM 5745</strain>
    </source>
</reference>
<evidence type="ECO:0000313" key="2">
    <source>
        <dbReference type="Proteomes" id="UP000256690"/>
    </source>
</evidence>
<organism evidence="1 2">
    <name type="scientific">Aspergillus mulundensis</name>
    <dbReference type="NCBI Taxonomy" id="1810919"/>
    <lineage>
        <taxon>Eukaryota</taxon>
        <taxon>Fungi</taxon>
        <taxon>Dikarya</taxon>
        <taxon>Ascomycota</taxon>
        <taxon>Pezizomycotina</taxon>
        <taxon>Eurotiomycetes</taxon>
        <taxon>Eurotiomycetidae</taxon>
        <taxon>Eurotiales</taxon>
        <taxon>Aspergillaceae</taxon>
        <taxon>Aspergillus</taxon>
        <taxon>Aspergillus subgen. Nidulantes</taxon>
    </lineage>
</organism>
<dbReference type="Proteomes" id="UP000256690">
    <property type="component" value="Unassembled WGS sequence"/>
</dbReference>